<feature type="region of interest" description="Disordered" evidence="1">
    <location>
        <begin position="706"/>
        <end position="780"/>
    </location>
</feature>
<feature type="compositionally biased region" description="Basic and acidic residues" evidence="1">
    <location>
        <begin position="62"/>
        <end position="72"/>
    </location>
</feature>
<dbReference type="Proteomes" id="UP000612055">
    <property type="component" value="Unassembled WGS sequence"/>
</dbReference>
<feature type="region of interest" description="Disordered" evidence="1">
    <location>
        <begin position="264"/>
        <end position="326"/>
    </location>
</feature>
<evidence type="ECO:0000256" key="1">
    <source>
        <dbReference type="SAM" id="MobiDB-lite"/>
    </source>
</evidence>
<sequence>MSSGSPVGCGSPAPLKSGGDMAAFETGTPGFMQGLDQSSVWDAILEKLLRSPGSDFQPSSHEPSDMGLDRGGCELGQEPPTDTAPQYAALDPLISAPSAQASPTTASACAVTPPSSALPPGANSCDAVGMVPAAEPISAAAGAANAVTSAGCYTGAAGAQPPPCDGGRPPAAMPQACRQHPAAAHPRSYMEPGPYSPTAHRPPCLEPGPSLGATSQQYGTMPVAGGQQAPGGGWASSGHGLEQFSHPCPSASLWLPHSAEAVAPPGTQAPESGLLPCGTRAGPGQSLPWQPSAACWSPSTRGPQGPPPPPTRPQQTLQAAAGDTFQSPEWYCPPPAAAYAHNTLAASGAAAGGCPAPAAIASAAAAATAASAFGGYAHPPACLQMPGLASSMSPQGYGAGHSPHGSWPPLQALSPQRQLFASLESGLQARGLQHMAARSTCEGPEPPPPPRTGPPSPAGTPWPLPPLPKLQGHDGWAVAPASPISPAVTAPGRATLSRRAARSHGATDSRGAAAAAAAAAGSGPAASDSADAAPSTSAATTTAGMRRNAQRLAEALSMPDIKGGRTDPDGQRLQAAFMRAVVAAADGEPDEAARKQRLVAELVAEIERCEKEAGWAAAELGGLKEALGIVSGPDAPVLAAHPSAAELDPTQVHAFVVWAGSAGSKVNYGGPTSGPVPTDLGGGVWLAYTGGPCLASSHRAIRAHPVFEAEPRDGKPKKKNFEGLGNRWVRSDGPSLMHYRPPAEKGQQEGALGGGSRRLSSSEGGGGGSSSKRPKSSSSS</sequence>
<feature type="region of interest" description="Disordered" evidence="1">
    <location>
        <begin position="431"/>
        <end position="509"/>
    </location>
</feature>
<evidence type="ECO:0000313" key="2">
    <source>
        <dbReference type="EMBL" id="KAG2485618.1"/>
    </source>
</evidence>
<evidence type="ECO:0000313" key="3">
    <source>
        <dbReference type="Proteomes" id="UP000612055"/>
    </source>
</evidence>
<gene>
    <name evidence="2" type="ORF">HYH03_015681</name>
</gene>
<name>A0A835XMR3_9CHLO</name>
<keyword evidence="3" id="KW-1185">Reference proteome</keyword>
<dbReference type="EMBL" id="JAEHOE010000126">
    <property type="protein sequence ID" value="KAG2485618.1"/>
    <property type="molecule type" value="Genomic_DNA"/>
</dbReference>
<comment type="caution">
    <text evidence="2">The sequence shown here is derived from an EMBL/GenBank/DDBJ whole genome shotgun (WGS) entry which is preliminary data.</text>
</comment>
<reference evidence="2" key="1">
    <citation type="journal article" date="2020" name="bioRxiv">
        <title>Comparative genomics of Chlamydomonas.</title>
        <authorList>
            <person name="Craig R.J."/>
            <person name="Hasan A.R."/>
            <person name="Ness R.W."/>
            <person name="Keightley P.D."/>
        </authorList>
    </citation>
    <scope>NUCLEOTIDE SEQUENCE</scope>
    <source>
        <strain evidence="2">CCAP 11/70</strain>
    </source>
</reference>
<accession>A0A835XMR3</accession>
<feature type="region of interest" description="Disordered" evidence="1">
    <location>
        <begin position="159"/>
        <end position="242"/>
    </location>
</feature>
<proteinExistence type="predicted"/>
<feature type="region of interest" description="Disordered" evidence="1">
    <location>
        <begin position="51"/>
        <end position="83"/>
    </location>
</feature>
<dbReference type="AlphaFoldDB" id="A0A835XMR3"/>
<feature type="compositionally biased region" description="Low complexity" evidence="1">
    <location>
        <begin position="477"/>
        <end position="491"/>
    </location>
</feature>
<feature type="region of interest" description="Disordered" evidence="1">
    <location>
        <begin position="1"/>
        <end position="30"/>
    </location>
</feature>
<protein>
    <submittedName>
        <fullName evidence="2">Uncharacterized protein</fullName>
    </submittedName>
</protein>
<organism evidence="2 3">
    <name type="scientific">Edaphochlamys debaryana</name>
    <dbReference type="NCBI Taxonomy" id="47281"/>
    <lineage>
        <taxon>Eukaryota</taxon>
        <taxon>Viridiplantae</taxon>
        <taxon>Chlorophyta</taxon>
        <taxon>core chlorophytes</taxon>
        <taxon>Chlorophyceae</taxon>
        <taxon>CS clade</taxon>
        <taxon>Chlamydomonadales</taxon>
        <taxon>Chlamydomonadales incertae sedis</taxon>
        <taxon>Edaphochlamys</taxon>
    </lineage>
</organism>
<feature type="compositionally biased region" description="Pro residues" evidence="1">
    <location>
        <begin position="444"/>
        <end position="468"/>
    </location>
</feature>
<feature type="region of interest" description="Disordered" evidence="1">
    <location>
        <begin position="522"/>
        <end position="544"/>
    </location>
</feature>